<dbReference type="Proteomes" id="UP001307889">
    <property type="component" value="Chromosome 2"/>
</dbReference>
<keyword evidence="4" id="KW-1185">Reference proteome</keyword>
<organism evidence="3 4">
    <name type="scientific">Nesidiocoris tenuis</name>
    <dbReference type="NCBI Taxonomy" id="355587"/>
    <lineage>
        <taxon>Eukaryota</taxon>
        <taxon>Metazoa</taxon>
        <taxon>Ecdysozoa</taxon>
        <taxon>Arthropoda</taxon>
        <taxon>Hexapoda</taxon>
        <taxon>Insecta</taxon>
        <taxon>Pterygota</taxon>
        <taxon>Neoptera</taxon>
        <taxon>Paraneoptera</taxon>
        <taxon>Hemiptera</taxon>
        <taxon>Heteroptera</taxon>
        <taxon>Panheteroptera</taxon>
        <taxon>Cimicomorpha</taxon>
        <taxon>Miridae</taxon>
        <taxon>Dicyphina</taxon>
        <taxon>Nesidiocoris</taxon>
    </lineage>
</organism>
<evidence type="ECO:0000256" key="2">
    <source>
        <dbReference type="ARBA" id="ARBA00022737"/>
    </source>
</evidence>
<gene>
    <name evidence="3" type="ORF">NTJ_03485</name>
</gene>
<evidence type="ECO:0000256" key="1">
    <source>
        <dbReference type="ARBA" id="ARBA00022614"/>
    </source>
</evidence>
<dbReference type="PANTHER" id="PTHR46652:SF3">
    <property type="entry name" value="LEUCINE-RICH REPEAT-CONTAINING PROTEIN 9"/>
    <property type="match status" value="1"/>
</dbReference>
<dbReference type="EMBL" id="AP028910">
    <property type="protein sequence ID" value="BES90677.1"/>
    <property type="molecule type" value="Genomic_DNA"/>
</dbReference>
<protein>
    <submittedName>
        <fullName evidence="3">Leucine Rich Repeat</fullName>
    </submittedName>
</protein>
<dbReference type="PANTHER" id="PTHR46652">
    <property type="entry name" value="LEUCINE-RICH REPEAT AND IQ DOMAIN-CONTAINING PROTEIN 1-RELATED"/>
    <property type="match status" value="1"/>
</dbReference>
<keyword evidence="1" id="KW-0433">Leucine-rich repeat</keyword>
<evidence type="ECO:0000313" key="4">
    <source>
        <dbReference type="Proteomes" id="UP001307889"/>
    </source>
</evidence>
<dbReference type="InterPro" id="IPR050836">
    <property type="entry name" value="SDS22/Internalin_LRR"/>
</dbReference>
<proteinExistence type="predicted"/>
<dbReference type="InterPro" id="IPR025875">
    <property type="entry name" value="Leu-rich_rpt_4"/>
</dbReference>
<dbReference type="SMART" id="SM00365">
    <property type="entry name" value="LRR_SD22"/>
    <property type="match status" value="2"/>
</dbReference>
<dbReference type="SUPFAM" id="SSF52075">
    <property type="entry name" value="Outer arm dynein light chain 1"/>
    <property type="match status" value="1"/>
</dbReference>
<dbReference type="InterPro" id="IPR032675">
    <property type="entry name" value="LRR_dom_sf"/>
</dbReference>
<dbReference type="Pfam" id="PF12799">
    <property type="entry name" value="LRR_4"/>
    <property type="match status" value="1"/>
</dbReference>
<dbReference type="InterPro" id="IPR001611">
    <property type="entry name" value="Leu-rich_rpt"/>
</dbReference>
<dbReference type="PROSITE" id="PS51450">
    <property type="entry name" value="LRR"/>
    <property type="match status" value="2"/>
</dbReference>
<dbReference type="Gene3D" id="3.80.10.10">
    <property type="entry name" value="Ribonuclease Inhibitor"/>
    <property type="match status" value="2"/>
</dbReference>
<reference evidence="3 4" key="1">
    <citation type="submission" date="2023-09" db="EMBL/GenBank/DDBJ databases">
        <title>Nesidiocoris tenuis whole genome shotgun sequence.</title>
        <authorList>
            <person name="Shibata T."/>
            <person name="Shimoda M."/>
            <person name="Kobayashi T."/>
            <person name="Uehara T."/>
        </authorList>
    </citation>
    <scope>NUCLEOTIDE SEQUENCE [LARGE SCALE GENOMIC DNA]</scope>
    <source>
        <strain evidence="3 4">Japan</strain>
    </source>
</reference>
<name>A0ABN7AHC4_9HEMI</name>
<evidence type="ECO:0000313" key="3">
    <source>
        <dbReference type="EMBL" id="BES90677.1"/>
    </source>
</evidence>
<accession>A0ABN7AHC4</accession>
<sequence>MGNNILLKKKNVPGQVEVLIDVSNLETIPKHVNTLSLLNKNITSLHCLNNFKNLKRLFLGGNSISVLEGLLGCVALEELWLDHQRLPPSEALQLDQRTINSLSENLIKLNLSGNHLVSTVPLRALRKLQFLDISQNDLSDLEETVETVAVWKELREIKCDKNPIAKHRFYEAAIVQCNPLLRYFNEKSVTLECRVSYSKLINAYIMNARRSHLINRWS</sequence>
<keyword evidence="2" id="KW-0677">Repeat</keyword>